<dbReference type="EMBL" id="JAQQWI010000013">
    <property type="protein sequence ID" value="KAK8013509.1"/>
    <property type="molecule type" value="Genomic_DNA"/>
</dbReference>
<feature type="region of interest" description="Disordered" evidence="1">
    <location>
        <begin position="1"/>
        <end position="49"/>
    </location>
</feature>
<sequence>MAENNDRAEHQPEEERNEDFIKTTKSRSRAAGISRKPTASSSLGPDGRIADNAEICDLAGLPDESMGTVTKGIEIAKRKLEDMRLPRRSSARFGAGPYPRRRGHKPPALLRQRAHHLAPKATKNGESAPHALSQWMDGRGRGTTSWRARTLYSPTSMLALLVISYPDPKYRGLISRLGIE</sequence>
<name>A0ABR1RJQ6_9PEZI</name>
<feature type="compositionally biased region" description="Basic and acidic residues" evidence="1">
    <location>
        <begin position="1"/>
        <end position="22"/>
    </location>
</feature>
<evidence type="ECO:0000313" key="2">
    <source>
        <dbReference type="EMBL" id="KAK8013509.1"/>
    </source>
</evidence>
<evidence type="ECO:0000256" key="1">
    <source>
        <dbReference type="SAM" id="MobiDB-lite"/>
    </source>
</evidence>
<proteinExistence type="predicted"/>
<gene>
    <name evidence="2" type="ORF">PG991_009102</name>
</gene>
<reference evidence="2 3" key="1">
    <citation type="submission" date="2023-01" db="EMBL/GenBank/DDBJ databases">
        <title>Analysis of 21 Apiospora genomes using comparative genomics revels a genus with tremendous synthesis potential of carbohydrate active enzymes and secondary metabolites.</title>
        <authorList>
            <person name="Sorensen T."/>
        </authorList>
    </citation>
    <scope>NUCLEOTIDE SEQUENCE [LARGE SCALE GENOMIC DNA]</scope>
    <source>
        <strain evidence="2 3">CBS 20057</strain>
    </source>
</reference>
<feature type="region of interest" description="Disordered" evidence="1">
    <location>
        <begin position="86"/>
        <end position="105"/>
    </location>
</feature>
<evidence type="ECO:0000313" key="3">
    <source>
        <dbReference type="Proteomes" id="UP001396898"/>
    </source>
</evidence>
<organism evidence="2 3">
    <name type="scientific">Apiospora marii</name>
    <dbReference type="NCBI Taxonomy" id="335849"/>
    <lineage>
        <taxon>Eukaryota</taxon>
        <taxon>Fungi</taxon>
        <taxon>Dikarya</taxon>
        <taxon>Ascomycota</taxon>
        <taxon>Pezizomycotina</taxon>
        <taxon>Sordariomycetes</taxon>
        <taxon>Xylariomycetidae</taxon>
        <taxon>Amphisphaeriales</taxon>
        <taxon>Apiosporaceae</taxon>
        <taxon>Apiospora</taxon>
    </lineage>
</organism>
<protein>
    <submittedName>
        <fullName evidence="2">Uncharacterized protein</fullName>
    </submittedName>
</protein>
<keyword evidence="3" id="KW-1185">Reference proteome</keyword>
<dbReference type="Proteomes" id="UP001396898">
    <property type="component" value="Unassembled WGS sequence"/>
</dbReference>
<accession>A0ABR1RJQ6</accession>
<comment type="caution">
    <text evidence="2">The sequence shown here is derived from an EMBL/GenBank/DDBJ whole genome shotgun (WGS) entry which is preliminary data.</text>
</comment>